<reference evidence="13" key="2">
    <citation type="journal article" date="2022" name="Microbiol. Resour. Announc.">
        <title>Metagenome Sequencing to Explore Phylogenomics of Terrestrial Cyanobacteria.</title>
        <authorList>
            <person name="Ward R.D."/>
            <person name="Stajich J.E."/>
            <person name="Johansen J.R."/>
            <person name="Huntemann M."/>
            <person name="Clum A."/>
            <person name="Foster B."/>
            <person name="Foster B."/>
            <person name="Roux S."/>
            <person name="Palaniappan K."/>
            <person name="Varghese N."/>
            <person name="Mukherjee S."/>
            <person name="Reddy T.B.K."/>
            <person name="Daum C."/>
            <person name="Copeland A."/>
            <person name="Chen I.A."/>
            <person name="Ivanova N.N."/>
            <person name="Kyrpides N.C."/>
            <person name="Shapiro N."/>
            <person name="Eloe-Fadrosh E.A."/>
            <person name="Pietrasiak N."/>
        </authorList>
    </citation>
    <scope>NUCLEOTIDE SEQUENCE</scope>
    <source>
        <strain evidence="13">CPER-KK1</strain>
    </source>
</reference>
<evidence type="ECO:0000256" key="8">
    <source>
        <dbReference type="ARBA" id="ARBA00023175"/>
    </source>
</evidence>
<protein>
    <submittedName>
        <fullName evidence="13">CHAT domain-containing protein</fullName>
    </submittedName>
</protein>
<evidence type="ECO:0000256" key="4">
    <source>
        <dbReference type="ARBA" id="ARBA00022701"/>
    </source>
</evidence>
<dbReference type="Pfam" id="PF12770">
    <property type="entry name" value="CHAT"/>
    <property type="match status" value="1"/>
</dbReference>
<evidence type="ECO:0000256" key="3">
    <source>
        <dbReference type="ARBA" id="ARBA00022490"/>
    </source>
</evidence>
<dbReference type="PANTHER" id="PTHR45783">
    <property type="entry name" value="KINESIN LIGHT CHAIN"/>
    <property type="match status" value="1"/>
</dbReference>
<keyword evidence="6 10" id="KW-0802">TPR repeat</keyword>
<feature type="repeat" description="TPR" evidence="10">
    <location>
        <begin position="367"/>
        <end position="400"/>
    </location>
</feature>
<keyword evidence="3" id="KW-0963">Cytoplasm</keyword>
<evidence type="ECO:0000256" key="9">
    <source>
        <dbReference type="ARBA" id="ARBA00023212"/>
    </source>
</evidence>
<dbReference type="PANTHER" id="PTHR45783:SF3">
    <property type="entry name" value="KINESIN LIGHT CHAIN"/>
    <property type="match status" value="1"/>
</dbReference>
<proteinExistence type="inferred from homology"/>
<dbReference type="GO" id="GO:0007018">
    <property type="term" value="P:microtubule-based movement"/>
    <property type="evidence" value="ECO:0007669"/>
    <property type="project" value="TreeGrafter"/>
</dbReference>
<dbReference type="GO" id="GO:0005737">
    <property type="term" value="C:cytoplasm"/>
    <property type="evidence" value="ECO:0007669"/>
    <property type="project" value="TreeGrafter"/>
</dbReference>
<evidence type="ECO:0000256" key="2">
    <source>
        <dbReference type="ARBA" id="ARBA00009622"/>
    </source>
</evidence>
<evidence type="ECO:0000313" key="13">
    <source>
        <dbReference type="EMBL" id="MBW4546981.1"/>
    </source>
</evidence>
<keyword evidence="8" id="KW-0505">Motor protein</keyword>
<evidence type="ECO:0000256" key="1">
    <source>
        <dbReference type="ARBA" id="ARBA00004245"/>
    </source>
</evidence>
<feature type="region of interest" description="Disordered" evidence="11">
    <location>
        <begin position="1"/>
        <end position="23"/>
    </location>
</feature>
<feature type="repeat" description="TPR" evidence="10">
    <location>
        <begin position="73"/>
        <end position="106"/>
    </location>
</feature>
<keyword evidence="4" id="KW-0493">Microtubule</keyword>
<dbReference type="AlphaFoldDB" id="A0A951PNM0"/>
<feature type="repeat" description="TPR" evidence="10">
    <location>
        <begin position="241"/>
        <end position="274"/>
    </location>
</feature>
<accession>A0A951PNM0</accession>
<comment type="similarity">
    <text evidence="2">Belongs to the kinesin light chain family.</text>
</comment>
<dbReference type="InterPro" id="IPR011990">
    <property type="entry name" value="TPR-like_helical_dom_sf"/>
</dbReference>
<dbReference type="EMBL" id="JAHHIF010000033">
    <property type="protein sequence ID" value="MBW4546981.1"/>
    <property type="molecule type" value="Genomic_DNA"/>
</dbReference>
<dbReference type="Pfam" id="PF13424">
    <property type="entry name" value="TPR_12"/>
    <property type="match status" value="5"/>
</dbReference>
<sequence length="1122" mass="123978">MGLLAPLPAPVVGQANPPQSAQHSAELEEANRLLNQQVVQLYSQGEYAAAIPLVERALAIREKVLGKEHPLVDTSLNILANLYWEMGNYSQAEPLYQRSLAIREKVLGKEHLAVAQSLNNLALLYQYMENYSQAEPLYQRSLAIWEKVQGKEHPDVAQSLNNLAEMYRAQGNYSQAEPLYQRSLAIREKVLGKEDPDVAASLNNLAELYRAQGNYSQAEPLYQRSLAIREKVLGKEHPDVATSLNNLALLYWELGNYTQAEPLYQRSLAIREKVLGKEHPAVATSLNNLANLYLAQGNYNQAEPLYQRSLAIREKVLGKEHLAVALSLNNLAELYRAQGNYSQAEPLYQRSLSIFEKVLGKEHPDVATSLNNLALLYWELGNYTQAEPLYQRSLAIREKVLGKEHPAVATSLNNLANLYLAQGNYSQAEPLYQRSLAILEKVLGKEHPLVALSLNNVAVLYRAQGNYSQAEPLHQRSLAIREKVLGKEHSDVASSLNNLAGLYQAQGNYSQAEPLYQRSLAIFEKVLGKEHPDVASSLNNLAGLYWAQGNIARTLEFQTRGTNIEERNLALIFTTGSEARKRDYIATLSGTTNRTVSLHVQDAPNNPEAARLALTTILQRKGIVLDALSDSLQTLRQNLKPEDQKLLNELAASRSQLAALLFKGTGNLPSDQYRQQVASLKAQADQLEGLLSTRSAEFRTESQPVTIEAVQQLIPPDAALVELMLYYPFNPKATKPDEYWGAPRYVAYVLHSTGEPKWVDLGEAAPINQAVADFRKALRFPLSSNVKPVARTLDELLMQPVRKLLGNSRTVLLSPDSQLNLIPFAALVDENNRYLVENYSITYLSSGRDLLRLQNPTQSSSSPVLFANPDYDKPGNPSVPVATTRSTLNQRSTELAQIQVGPLPGTAMEAEAIAPMLPGVTVLTGSQATENALKQLQSPKILHIATHGFFLNNVPLVAPPDFSRSLFQEGAFNQIPPTSGNTENPLLRSGIALAGFNPRQSGSEDGVLTALEAAGLNLSGTELVVLSACETGLGDVANGDGVYGLRRALAVAGTDSQLQSLWIVDDFGTKDLMVSYYKRLMANVERSEALRQTQLEMLQNRQYQHPYYWAAFIPSGDWRAMQ</sequence>
<dbReference type="InterPro" id="IPR002151">
    <property type="entry name" value="Kinesin_light"/>
</dbReference>
<dbReference type="InterPro" id="IPR024983">
    <property type="entry name" value="CHAT_dom"/>
</dbReference>
<evidence type="ECO:0000259" key="12">
    <source>
        <dbReference type="Pfam" id="PF12770"/>
    </source>
</evidence>
<dbReference type="GO" id="GO:0005874">
    <property type="term" value="C:microtubule"/>
    <property type="evidence" value="ECO:0007669"/>
    <property type="project" value="UniProtKB-KW"/>
</dbReference>
<dbReference type="Proteomes" id="UP000753908">
    <property type="component" value="Unassembled WGS sequence"/>
</dbReference>
<keyword evidence="7" id="KW-0175">Coiled coil</keyword>
<feature type="repeat" description="TPR" evidence="10">
    <location>
        <begin position="325"/>
        <end position="358"/>
    </location>
</feature>
<evidence type="ECO:0000256" key="11">
    <source>
        <dbReference type="SAM" id="MobiDB-lite"/>
    </source>
</evidence>
<feature type="repeat" description="TPR" evidence="10">
    <location>
        <begin position="199"/>
        <end position="232"/>
    </location>
</feature>
<dbReference type="Pfam" id="PF13176">
    <property type="entry name" value="TPR_7"/>
    <property type="match status" value="3"/>
</dbReference>
<dbReference type="SMART" id="SM00028">
    <property type="entry name" value="TPR"/>
    <property type="match status" value="13"/>
</dbReference>
<dbReference type="GO" id="GO:0019894">
    <property type="term" value="F:kinesin binding"/>
    <property type="evidence" value="ECO:0007669"/>
    <property type="project" value="TreeGrafter"/>
</dbReference>
<keyword evidence="9" id="KW-0206">Cytoskeleton</keyword>
<reference evidence="13" key="1">
    <citation type="submission" date="2021-05" db="EMBL/GenBank/DDBJ databases">
        <authorList>
            <person name="Pietrasiak N."/>
            <person name="Ward R."/>
            <person name="Stajich J.E."/>
            <person name="Kurbessoian T."/>
        </authorList>
    </citation>
    <scope>NUCLEOTIDE SEQUENCE</scope>
    <source>
        <strain evidence="13">CPER-KK1</strain>
    </source>
</reference>
<feature type="repeat" description="TPR" evidence="10">
    <location>
        <begin position="283"/>
        <end position="316"/>
    </location>
</feature>
<feature type="repeat" description="TPR" evidence="10">
    <location>
        <begin position="409"/>
        <end position="442"/>
    </location>
</feature>
<dbReference type="GO" id="GO:0005871">
    <property type="term" value="C:kinesin complex"/>
    <property type="evidence" value="ECO:0007669"/>
    <property type="project" value="InterPro"/>
</dbReference>
<dbReference type="InterPro" id="IPR019734">
    <property type="entry name" value="TPR_rpt"/>
</dbReference>
<keyword evidence="5" id="KW-0677">Repeat</keyword>
<feature type="repeat" description="TPR" evidence="10">
    <location>
        <begin position="493"/>
        <end position="526"/>
    </location>
</feature>
<evidence type="ECO:0000256" key="5">
    <source>
        <dbReference type="ARBA" id="ARBA00022737"/>
    </source>
</evidence>
<evidence type="ECO:0000256" key="7">
    <source>
        <dbReference type="ARBA" id="ARBA00023054"/>
    </source>
</evidence>
<comment type="subcellular location">
    <subcellularLocation>
        <location evidence="1">Cytoplasm</location>
        <location evidence="1">Cytoskeleton</location>
    </subcellularLocation>
</comment>
<dbReference type="Gene3D" id="1.25.40.10">
    <property type="entry name" value="Tetratricopeptide repeat domain"/>
    <property type="match status" value="4"/>
</dbReference>
<evidence type="ECO:0000313" key="14">
    <source>
        <dbReference type="Proteomes" id="UP000753908"/>
    </source>
</evidence>
<gene>
    <name evidence="13" type="ORF">KME25_21440</name>
</gene>
<feature type="domain" description="CHAT" evidence="12">
    <location>
        <begin position="788"/>
        <end position="1117"/>
    </location>
</feature>
<feature type="repeat" description="TPR" evidence="10">
    <location>
        <begin position="157"/>
        <end position="190"/>
    </location>
</feature>
<name>A0A951PNM0_9CYAN</name>
<dbReference type="SUPFAM" id="SSF48452">
    <property type="entry name" value="TPR-like"/>
    <property type="match status" value="2"/>
</dbReference>
<organism evidence="13 14">
    <name type="scientific">Symplocastrum torsivum CPER-KK1</name>
    <dbReference type="NCBI Taxonomy" id="450513"/>
    <lineage>
        <taxon>Bacteria</taxon>
        <taxon>Bacillati</taxon>
        <taxon>Cyanobacteriota</taxon>
        <taxon>Cyanophyceae</taxon>
        <taxon>Oscillatoriophycideae</taxon>
        <taxon>Oscillatoriales</taxon>
        <taxon>Microcoleaceae</taxon>
        <taxon>Symplocastrum</taxon>
    </lineage>
</organism>
<dbReference type="PRINTS" id="PR00381">
    <property type="entry name" value="KINESINLIGHT"/>
</dbReference>
<evidence type="ECO:0000256" key="6">
    <source>
        <dbReference type="ARBA" id="ARBA00022803"/>
    </source>
</evidence>
<dbReference type="PROSITE" id="PS50005">
    <property type="entry name" value="TPR"/>
    <property type="match status" value="9"/>
</dbReference>
<evidence type="ECO:0000256" key="10">
    <source>
        <dbReference type="PROSITE-ProRule" id="PRU00339"/>
    </source>
</evidence>
<comment type="caution">
    <text evidence="13">The sequence shown here is derived from an EMBL/GenBank/DDBJ whole genome shotgun (WGS) entry which is preliminary data.</text>
</comment>